<dbReference type="Proteomes" id="UP000663792">
    <property type="component" value="Unassembled WGS sequence"/>
</dbReference>
<feature type="compositionally biased region" description="Polar residues" evidence="1">
    <location>
        <begin position="62"/>
        <end position="77"/>
    </location>
</feature>
<reference evidence="2" key="1">
    <citation type="submission" date="2021-01" db="EMBL/GenBank/DDBJ databases">
        <title>YIM 132084 draft genome.</title>
        <authorList>
            <person name="An D."/>
        </authorList>
    </citation>
    <scope>NUCLEOTIDE SEQUENCE</scope>
    <source>
        <strain evidence="2">YIM 132084</strain>
    </source>
</reference>
<evidence type="ECO:0008006" key="4">
    <source>
        <dbReference type="Google" id="ProtNLM"/>
    </source>
</evidence>
<feature type="compositionally biased region" description="Low complexity" evidence="1">
    <location>
        <begin position="24"/>
        <end position="45"/>
    </location>
</feature>
<keyword evidence="3" id="KW-1185">Reference proteome</keyword>
<feature type="region of interest" description="Disordered" evidence="1">
    <location>
        <begin position="203"/>
        <end position="297"/>
    </location>
</feature>
<sequence length="297" mass="29644">MTDPRSNPVPDPLLDPVEPPPAGGPVAARSRSGGPSGAGSTAGSTKDVAADQAKQVAGSAKESGQQVAASAKESGQQVAAVAKEQVSAVTAEAGQQLQQLWSQSRAELTDQAGAQQQRVASGLHSLAGQLSSMAEKSDEAGVATDLAHQAADRVRAVAGFLESRDPGGLLEEVRSFARQRPGAFLAIAAGAGLLAGRFLRGATASDDSADSSDRSDGAPVAQSDRAQTPAANAHGIAGLNVARTGALPTVSPSEPPPLAPQPGPLAAEAQDIPPVPESAVGLPTGPRPPREPGTGTR</sequence>
<feature type="compositionally biased region" description="Pro residues" evidence="1">
    <location>
        <begin position="253"/>
        <end position="263"/>
    </location>
</feature>
<dbReference type="AlphaFoldDB" id="A0A938YHP9"/>
<dbReference type="EMBL" id="JAERWK010000015">
    <property type="protein sequence ID" value="MBM9468033.1"/>
    <property type="molecule type" value="Genomic_DNA"/>
</dbReference>
<feature type="region of interest" description="Disordered" evidence="1">
    <location>
        <begin position="1"/>
        <end position="85"/>
    </location>
</feature>
<proteinExistence type="predicted"/>
<evidence type="ECO:0000256" key="1">
    <source>
        <dbReference type="SAM" id="MobiDB-lite"/>
    </source>
</evidence>
<accession>A0A938YHP9</accession>
<comment type="caution">
    <text evidence="2">The sequence shown here is derived from an EMBL/GenBank/DDBJ whole genome shotgun (WGS) entry which is preliminary data.</text>
</comment>
<gene>
    <name evidence="2" type="ORF">JL106_12155</name>
</gene>
<dbReference type="RefSeq" id="WP_205260982.1">
    <property type="nucleotide sequence ID" value="NZ_JAERWK010000015.1"/>
</dbReference>
<name>A0A938YHP9_9ACTN</name>
<feature type="compositionally biased region" description="Pro residues" evidence="1">
    <location>
        <begin position="7"/>
        <end position="23"/>
    </location>
</feature>
<evidence type="ECO:0000313" key="3">
    <source>
        <dbReference type="Proteomes" id="UP000663792"/>
    </source>
</evidence>
<organism evidence="2 3">
    <name type="scientific">Nakamurella leprariae</name>
    <dbReference type="NCBI Taxonomy" id="2803911"/>
    <lineage>
        <taxon>Bacteria</taxon>
        <taxon>Bacillati</taxon>
        <taxon>Actinomycetota</taxon>
        <taxon>Actinomycetes</taxon>
        <taxon>Nakamurellales</taxon>
        <taxon>Nakamurellaceae</taxon>
        <taxon>Nakamurella</taxon>
    </lineage>
</organism>
<protein>
    <recommendedName>
        <fullName evidence="4">DUF3618 domain-containing protein</fullName>
    </recommendedName>
</protein>
<evidence type="ECO:0000313" key="2">
    <source>
        <dbReference type="EMBL" id="MBM9468033.1"/>
    </source>
</evidence>